<organism evidence="1 2">
    <name type="scientific">Pedobacter africanus</name>
    <dbReference type="NCBI Taxonomy" id="151894"/>
    <lineage>
        <taxon>Bacteria</taxon>
        <taxon>Pseudomonadati</taxon>
        <taxon>Bacteroidota</taxon>
        <taxon>Sphingobacteriia</taxon>
        <taxon>Sphingobacteriales</taxon>
        <taxon>Sphingobacteriaceae</taxon>
        <taxon>Pedobacter</taxon>
    </lineage>
</organism>
<dbReference type="EMBL" id="FWXT01000001">
    <property type="protein sequence ID" value="SMC45765.1"/>
    <property type="molecule type" value="Genomic_DNA"/>
</dbReference>
<protein>
    <submittedName>
        <fullName evidence="1">Phage head-tail joining protein</fullName>
    </submittedName>
</protein>
<dbReference type="InterPro" id="IPR008767">
    <property type="entry name" value="Phage_SPP1_head-tail_adaptor"/>
</dbReference>
<proteinExistence type="predicted"/>
<accession>A0A1W1ZBH7</accession>
<evidence type="ECO:0000313" key="2">
    <source>
        <dbReference type="Proteomes" id="UP000192756"/>
    </source>
</evidence>
<dbReference type="STRING" id="151894.SAMN04488524_0566"/>
<dbReference type="OrthoDB" id="1259943at2"/>
<evidence type="ECO:0000313" key="1">
    <source>
        <dbReference type="EMBL" id="SMC45765.1"/>
    </source>
</evidence>
<name>A0A1W1ZBH7_9SPHI</name>
<dbReference type="InterPro" id="IPR038666">
    <property type="entry name" value="SSP1_head-tail_sf"/>
</dbReference>
<reference evidence="2" key="1">
    <citation type="submission" date="2017-04" db="EMBL/GenBank/DDBJ databases">
        <authorList>
            <person name="Varghese N."/>
            <person name="Submissions S."/>
        </authorList>
    </citation>
    <scope>NUCLEOTIDE SEQUENCE [LARGE SCALE GENOMIC DNA]</scope>
    <source>
        <strain evidence="2">DSM 12126</strain>
    </source>
</reference>
<dbReference type="RefSeq" id="WP_084236894.1">
    <property type="nucleotide sequence ID" value="NZ_FWXT01000001.1"/>
</dbReference>
<dbReference type="Pfam" id="PF05521">
    <property type="entry name" value="Phage_HCP"/>
    <property type="match status" value="1"/>
</dbReference>
<dbReference type="Gene3D" id="2.40.10.270">
    <property type="entry name" value="Bacteriophage SPP1 head-tail adaptor protein"/>
    <property type="match status" value="1"/>
</dbReference>
<keyword evidence="2" id="KW-1185">Reference proteome</keyword>
<sequence length="123" mass="14113">MKAREYNKRIEVWETTERVSDGFGGYIAGSPQLISRSWAKLVTEGLGRKAYSFGIIEFKDPLLFLVRGRNDLPYNGRNLFLVYKGDKYIIQGIRNENLRDVDTEIFCTKDDPLTVPYIGVITT</sequence>
<gene>
    <name evidence="1" type="ORF">SAMN04488524_0566</name>
</gene>
<dbReference type="Proteomes" id="UP000192756">
    <property type="component" value="Unassembled WGS sequence"/>
</dbReference>
<dbReference type="AlphaFoldDB" id="A0A1W1ZBH7"/>